<evidence type="ECO:0000256" key="7">
    <source>
        <dbReference type="ARBA" id="ARBA00022448"/>
    </source>
</evidence>
<evidence type="ECO:0000256" key="11">
    <source>
        <dbReference type="ARBA" id="ARBA00022723"/>
    </source>
</evidence>
<evidence type="ECO:0000259" key="22">
    <source>
        <dbReference type="PROSITE" id="PS51296"/>
    </source>
</evidence>
<keyword evidence="14" id="KW-1133">Transmembrane helix</keyword>
<evidence type="ECO:0000256" key="3">
    <source>
        <dbReference type="ARBA" id="ARBA00010651"/>
    </source>
</evidence>
<dbReference type="GO" id="GO:0005886">
    <property type="term" value="C:plasma membrane"/>
    <property type="evidence" value="ECO:0007669"/>
    <property type="project" value="UniProtKB-SubCell"/>
</dbReference>
<keyword evidence="9" id="KW-0812">Transmembrane</keyword>
<dbReference type="InterPro" id="IPR005805">
    <property type="entry name" value="Rieske_Fe-S_prot_C"/>
</dbReference>
<evidence type="ECO:0000256" key="15">
    <source>
        <dbReference type="ARBA" id="ARBA00023004"/>
    </source>
</evidence>
<protein>
    <recommendedName>
        <fullName evidence="6 20">Ubiquinol-cytochrome c reductase iron-sulfur subunit</fullName>
        <ecNumber evidence="5 20">7.1.1.8</ecNumber>
    </recommendedName>
</protein>
<dbReference type="InterPro" id="IPR014349">
    <property type="entry name" value="Rieske_Fe-S_prot"/>
</dbReference>
<dbReference type="Pfam" id="PF00355">
    <property type="entry name" value="Rieske"/>
    <property type="match status" value="1"/>
</dbReference>
<evidence type="ECO:0000256" key="8">
    <source>
        <dbReference type="ARBA" id="ARBA00022475"/>
    </source>
</evidence>
<keyword evidence="10" id="KW-0001">2Fe-2S</keyword>
<comment type="subunit">
    <text evidence="4 21">The main subunits of complex b-c1 are: cytochrome b, cytochrome c1 and the Rieske protein.</text>
</comment>
<accession>A0A9X8MFI3</accession>
<dbReference type="GO" id="GO:0008121">
    <property type="term" value="F:quinol-cytochrome-c reductase activity"/>
    <property type="evidence" value="ECO:0007669"/>
    <property type="project" value="UniProtKB-EC"/>
</dbReference>
<dbReference type="EMBL" id="FOEV01000012">
    <property type="protein sequence ID" value="SER09463.1"/>
    <property type="molecule type" value="Genomic_DNA"/>
</dbReference>
<evidence type="ECO:0000256" key="5">
    <source>
        <dbReference type="ARBA" id="ARBA00012951"/>
    </source>
</evidence>
<feature type="domain" description="Rieske" evidence="22">
    <location>
        <begin position="84"/>
        <end position="189"/>
    </location>
</feature>
<dbReference type="GO" id="GO:0051537">
    <property type="term" value="F:2 iron, 2 sulfur cluster binding"/>
    <property type="evidence" value="ECO:0007669"/>
    <property type="project" value="UniProtKB-KW"/>
</dbReference>
<evidence type="ECO:0000313" key="23">
    <source>
        <dbReference type="EMBL" id="SER09463.1"/>
    </source>
</evidence>
<keyword evidence="12" id="KW-1278">Translocase</keyword>
<keyword evidence="7 20" id="KW-0813">Transport</keyword>
<dbReference type="AlphaFoldDB" id="A0A9X8MFI3"/>
<gene>
    <name evidence="23" type="ORF">SAMN05216409_11251</name>
</gene>
<evidence type="ECO:0000256" key="19">
    <source>
        <dbReference type="ARBA" id="ARBA00029351"/>
    </source>
</evidence>
<dbReference type="EC" id="7.1.1.8" evidence="5 20"/>
<evidence type="ECO:0000256" key="20">
    <source>
        <dbReference type="RuleBase" id="RU004494"/>
    </source>
</evidence>
<comment type="cofactor">
    <cofactor evidence="20">
        <name>[2Fe-2S] cluster</name>
        <dbReference type="ChEBI" id="CHEBI:190135"/>
    </cofactor>
    <text evidence="20">Binds 1 [2Fe-2S] cluster per subunit.</text>
</comment>
<dbReference type="Proteomes" id="UP000183210">
    <property type="component" value="Unassembled WGS sequence"/>
</dbReference>
<evidence type="ECO:0000256" key="16">
    <source>
        <dbReference type="ARBA" id="ARBA00023014"/>
    </source>
</evidence>
<dbReference type="Gene3D" id="1.20.5.510">
    <property type="entry name" value="Single helix bin"/>
    <property type="match status" value="1"/>
</dbReference>
<dbReference type="InterPro" id="IPR006311">
    <property type="entry name" value="TAT_signal"/>
</dbReference>
<proteinExistence type="inferred from homology"/>
<keyword evidence="18" id="KW-1015">Disulfide bond</keyword>
<evidence type="ECO:0000256" key="13">
    <source>
        <dbReference type="ARBA" id="ARBA00022982"/>
    </source>
</evidence>
<dbReference type="InterPro" id="IPR036922">
    <property type="entry name" value="Rieske_2Fe-2S_sf"/>
</dbReference>
<dbReference type="SUPFAM" id="SSF50022">
    <property type="entry name" value="ISP domain"/>
    <property type="match status" value="1"/>
</dbReference>
<dbReference type="CDD" id="cd03470">
    <property type="entry name" value="Rieske_cytochrome_bc1"/>
    <property type="match status" value="1"/>
</dbReference>
<keyword evidence="17" id="KW-0472">Membrane</keyword>
<reference evidence="23 24" key="1">
    <citation type="submission" date="2016-10" db="EMBL/GenBank/DDBJ databases">
        <authorList>
            <person name="Varghese N."/>
            <person name="Submissions S."/>
        </authorList>
    </citation>
    <scope>NUCLEOTIDE SEQUENCE [LARGE SCALE GENOMIC DNA]</scope>
    <source>
        <strain evidence="23 24">LMG 21974</strain>
    </source>
</reference>
<keyword evidence="15" id="KW-0408">Iron</keyword>
<evidence type="ECO:0000256" key="12">
    <source>
        <dbReference type="ARBA" id="ARBA00022967"/>
    </source>
</evidence>
<keyword evidence="16" id="KW-0411">Iron-sulfur</keyword>
<dbReference type="InterPro" id="IPR017941">
    <property type="entry name" value="Rieske_2Fe-2S"/>
</dbReference>
<dbReference type="PROSITE" id="PS51296">
    <property type="entry name" value="RIESKE"/>
    <property type="match status" value="1"/>
</dbReference>
<dbReference type="Gene3D" id="2.102.10.10">
    <property type="entry name" value="Rieske [2Fe-2S] iron-sulphur domain"/>
    <property type="match status" value="1"/>
</dbReference>
<evidence type="ECO:0000256" key="1">
    <source>
        <dbReference type="ARBA" id="ARBA00002444"/>
    </source>
</evidence>
<comment type="miscellaneous">
    <text evidence="20">The Rieske protein is a high potential 2Fe-2S protein.</text>
</comment>
<dbReference type="NCBIfam" id="TIGR01416">
    <property type="entry name" value="Rieske_proteo"/>
    <property type="match status" value="1"/>
</dbReference>
<evidence type="ECO:0000256" key="18">
    <source>
        <dbReference type="ARBA" id="ARBA00023157"/>
    </source>
</evidence>
<dbReference type="Pfam" id="PF10399">
    <property type="entry name" value="UCR_Fe-S_N"/>
    <property type="match status" value="1"/>
</dbReference>
<comment type="catalytic activity">
    <reaction evidence="19 20">
        <text>a quinol + 2 Fe(III)-[cytochrome c](out) = a quinone + 2 Fe(II)-[cytochrome c](out) + 2 H(+)(out)</text>
        <dbReference type="Rhea" id="RHEA:11484"/>
        <dbReference type="Rhea" id="RHEA-COMP:10350"/>
        <dbReference type="Rhea" id="RHEA-COMP:14399"/>
        <dbReference type="ChEBI" id="CHEBI:15378"/>
        <dbReference type="ChEBI" id="CHEBI:24646"/>
        <dbReference type="ChEBI" id="CHEBI:29033"/>
        <dbReference type="ChEBI" id="CHEBI:29034"/>
        <dbReference type="ChEBI" id="CHEBI:132124"/>
        <dbReference type="EC" id="7.1.1.8"/>
    </reaction>
</comment>
<evidence type="ECO:0000256" key="14">
    <source>
        <dbReference type="ARBA" id="ARBA00022989"/>
    </source>
</evidence>
<evidence type="ECO:0000256" key="17">
    <source>
        <dbReference type="ARBA" id="ARBA00023136"/>
    </source>
</evidence>
<dbReference type="RefSeq" id="WP_074827943.1">
    <property type="nucleotide sequence ID" value="NZ_FOEV01000012.1"/>
</dbReference>
<organism evidence="23 24">
    <name type="scientific">Pseudomonas lutea</name>
    <dbReference type="NCBI Taxonomy" id="243924"/>
    <lineage>
        <taxon>Bacteria</taxon>
        <taxon>Pseudomonadati</taxon>
        <taxon>Pseudomonadota</taxon>
        <taxon>Gammaproteobacteria</taxon>
        <taxon>Pseudomonadales</taxon>
        <taxon>Pseudomonadaceae</taxon>
        <taxon>Pseudomonas</taxon>
    </lineage>
</organism>
<keyword evidence="11" id="KW-0479">Metal-binding</keyword>
<dbReference type="PRINTS" id="PR00162">
    <property type="entry name" value="RIESKE"/>
</dbReference>
<comment type="function">
    <text evidence="1">Component of the ubiquinol-cytochrome c reductase complex (complex III or cytochrome b-c1 complex), which is a respiratory chain that generates an electrochemical potential coupled to ATP synthesis.</text>
</comment>
<evidence type="ECO:0000256" key="10">
    <source>
        <dbReference type="ARBA" id="ARBA00022714"/>
    </source>
</evidence>
<evidence type="ECO:0000256" key="9">
    <source>
        <dbReference type="ARBA" id="ARBA00022692"/>
    </source>
</evidence>
<sequence length="198" mass="21308">MSDGGVNQGRRRLLVAATSVIGAVGVAGAAIPFIKSWSPSAKAKAAGAPIRVNISKLEPGRQIVIEWRGQPVFVLRRGADALERLSRLENQLADPDSHDSIQPDYVNSRLRSIRPDVLVVVGVCTHLGCSPIFRPEVAPADLGMEWLGGYFCPCHGSRYDLAGRVYKAQPAPLNLAVPPYAYESEHIIVIGMSQKEAG</sequence>
<dbReference type="InterPro" id="IPR019470">
    <property type="entry name" value="Ubiq_cytC_Rdtase_Fe-S_su_TAT"/>
</dbReference>
<evidence type="ECO:0000313" key="24">
    <source>
        <dbReference type="Proteomes" id="UP000183210"/>
    </source>
</evidence>
<name>A0A9X8MFI3_9PSED</name>
<comment type="similarity">
    <text evidence="3">Belongs to the Rieske iron-sulfur protein family.</text>
</comment>
<dbReference type="PANTHER" id="PTHR10134">
    <property type="entry name" value="CYTOCHROME B-C1 COMPLEX SUBUNIT RIESKE, MITOCHONDRIAL"/>
    <property type="match status" value="1"/>
</dbReference>
<comment type="subcellular location">
    <subcellularLocation>
        <location evidence="2">Cell membrane</location>
        <topology evidence="2">Single-pass membrane protein</topology>
    </subcellularLocation>
</comment>
<dbReference type="PROSITE" id="PS51318">
    <property type="entry name" value="TAT"/>
    <property type="match status" value="1"/>
</dbReference>
<dbReference type="GeneID" id="300267048"/>
<evidence type="ECO:0000256" key="4">
    <source>
        <dbReference type="ARBA" id="ARBA00011649"/>
    </source>
</evidence>
<evidence type="ECO:0000256" key="6">
    <source>
        <dbReference type="ARBA" id="ARBA00019816"/>
    </source>
</evidence>
<keyword evidence="8" id="KW-1003">Cell membrane</keyword>
<comment type="caution">
    <text evidence="23">The sequence shown here is derived from an EMBL/GenBank/DDBJ whole genome shotgun (WGS) entry which is preliminary data.</text>
</comment>
<dbReference type="GO" id="GO:0046872">
    <property type="term" value="F:metal ion binding"/>
    <property type="evidence" value="ECO:0007669"/>
    <property type="project" value="UniProtKB-KW"/>
</dbReference>
<dbReference type="InterPro" id="IPR006317">
    <property type="entry name" value="Ubiquinol_cyt_c_Rdtase_Fe-S-su"/>
</dbReference>
<evidence type="ECO:0000256" key="21">
    <source>
        <dbReference type="RuleBase" id="RU004497"/>
    </source>
</evidence>
<evidence type="ECO:0000256" key="2">
    <source>
        <dbReference type="ARBA" id="ARBA00004162"/>
    </source>
</evidence>
<keyword evidence="13 20" id="KW-0249">Electron transport</keyword>